<keyword evidence="10" id="KW-1185">Reference proteome</keyword>
<feature type="region of interest" description="Disordered" evidence="6">
    <location>
        <begin position="363"/>
        <end position="388"/>
    </location>
</feature>
<evidence type="ECO:0000256" key="5">
    <source>
        <dbReference type="ARBA" id="ARBA00038359"/>
    </source>
</evidence>
<dbReference type="PANTHER" id="PTHR33048:SF129">
    <property type="entry name" value="INTEGRAL MEMBRANE PROTEIN-RELATED"/>
    <property type="match status" value="1"/>
</dbReference>
<evidence type="ECO:0000256" key="3">
    <source>
        <dbReference type="ARBA" id="ARBA00022989"/>
    </source>
</evidence>
<sequence length="388" mass="42710">MRIPPPEVKASWPKANYENPETRGPALLIIQLIMLPIAIIVILLRFYVKIGIMGKIELDDWLMVVAALCGTGVTVCVILASSLYGWSKHVWDLGYADMVSNRKVSMAVQCLFVFATSFAKISILVSYLRLAPQGSWFRKLTHIGIVFIALFNTAFIVVLFTQCIPTSSYWNILVGHKDCIPEGPPLITQAVMTVFADFFVWVLPLPTLYRARLPLSQRIALIVLFSFGGVVVIGACLRLYYIWFVVEKTFDITWEGFHLWIWTAVEVHLGVICGCVPWLKSLVKFWKNGGSTGAGYSRSGHARSRSKITGGSNAGKLNADEADMNDADFRCDRGAVFRMVSVNGKKLEGLGVGAGKDAYMDLESHGGSSTMGDDLRDGRPMTGGGPKS</sequence>
<feature type="transmembrane region" description="Helical" evidence="7">
    <location>
        <begin position="186"/>
        <end position="209"/>
    </location>
</feature>
<evidence type="ECO:0000313" key="10">
    <source>
        <dbReference type="Proteomes" id="UP001302126"/>
    </source>
</evidence>
<gene>
    <name evidence="9" type="ORF">QBC35DRAFT_179944</name>
</gene>
<feature type="transmembrane region" description="Helical" evidence="7">
    <location>
        <begin position="221"/>
        <end position="245"/>
    </location>
</feature>
<feature type="domain" description="Rhodopsin" evidence="8">
    <location>
        <begin position="44"/>
        <end position="284"/>
    </location>
</feature>
<evidence type="ECO:0000256" key="6">
    <source>
        <dbReference type="SAM" id="MobiDB-lite"/>
    </source>
</evidence>
<dbReference type="Proteomes" id="UP001302126">
    <property type="component" value="Unassembled WGS sequence"/>
</dbReference>
<feature type="transmembrane region" description="Helical" evidence="7">
    <location>
        <begin position="106"/>
        <end position="128"/>
    </location>
</feature>
<reference evidence="9" key="1">
    <citation type="journal article" date="2023" name="Mol. Phylogenet. Evol.">
        <title>Genome-scale phylogeny and comparative genomics of the fungal order Sordariales.</title>
        <authorList>
            <person name="Hensen N."/>
            <person name="Bonometti L."/>
            <person name="Westerberg I."/>
            <person name="Brannstrom I.O."/>
            <person name="Guillou S."/>
            <person name="Cros-Aarteil S."/>
            <person name="Calhoun S."/>
            <person name="Haridas S."/>
            <person name="Kuo A."/>
            <person name="Mondo S."/>
            <person name="Pangilinan J."/>
            <person name="Riley R."/>
            <person name="LaButti K."/>
            <person name="Andreopoulos B."/>
            <person name="Lipzen A."/>
            <person name="Chen C."/>
            <person name="Yan M."/>
            <person name="Daum C."/>
            <person name="Ng V."/>
            <person name="Clum A."/>
            <person name="Steindorff A."/>
            <person name="Ohm R.A."/>
            <person name="Martin F."/>
            <person name="Silar P."/>
            <person name="Natvig D.O."/>
            <person name="Lalanne C."/>
            <person name="Gautier V."/>
            <person name="Ament-Velasquez S.L."/>
            <person name="Kruys A."/>
            <person name="Hutchinson M.I."/>
            <person name="Powell A.J."/>
            <person name="Barry K."/>
            <person name="Miller A.N."/>
            <person name="Grigoriev I.V."/>
            <person name="Debuchy R."/>
            <person name="Gladieux P."/>
            <person name="Hiltunen Thoren M."/>
            <person name="Johannesson H."/>
        </authorList>
    </citation>
    <scope>NUCLEOTIDE SEQUENCE</scope>
    <source>
        <strain evidence="9">PSN309</strain>
    </source>
</reference>
<feature type="transmembrane region" description="Helical" evidence="7">
    <location>
        <begin position="26"/>
        <end position="48"/>
    </location>
</feature>
<reference evidence="9" key="2">
    <citation type="submission" date="2023-05" db="EMBL/GenBank/DDBJ databases">
        <authorList>
            <consortium name="Lawrence Berkeley National Laboratory"/>
            <person name="Steindorff A."/>
            <person name="Hensen N."/>
            <person name="Bonometti L."/>
            <person name="Westerberg I."/>
            <person name="Brannstrom I.O."/>
            <person name="Guillou S."/>
            <person name="Cros-Aarteil S."/>
            <person name="Calhoun S."/>
            <person name="Haridas S."/>
            <person name="Kuo A."/>
            <person name="Mondo S."/>
            <person name="Pangilinan J."/>
            <person name="Riley R."/>
            <person name="Labutti K."/>
            <person name="Andreopoulos B."/>
            <person name="Lipzen A."/>
            <person name="Chen C."/>
            <person name="Yanf M."/>
            <person name="Daum C."/>
            <person name="Ng V."/>
            <person name="Clum A."/>
            <person name="Ohm R."/>
            <person name="Martin F."/>
            <person name="Silar P."/>
            <person name="Natvig D."/>
            <person name="Lalanne C."/>
            <person name="Gautier V."/>
            <person name="Ament-Velasquez S.L."/>
            <person name="Kruys A."/>
            <person name="Hutchinson M.I."/>
            <person name="Powell A.J."/>
            <person name="Barry K."/>
            <person name="Miller A.N."/>
            <person name="Grigoriev I.V."/>
            <person name="Debuchy R."/>
            <person name="Gladieux P."/>
            <person name="Thoren M.H."/>
            <person name="Johannesson H."/>
        </authorList>
    </citation>
    <scope>NUCLEOTIDE SEQUENCE</scope>
    <source>
        <strain evidence="9">PSN309</strain>
    </source>
</reference>
<feature type="region of interest" description="Disordered" evidence="6">
    <location>
        <begin position="294"/>
        <end position="314"/>
    </location>
</feature>
<keyword evidence="4 7" id="KW-0472">Membrane</keyword>
<feature type="transmembrane region" description="Helical" evidence="7">
    <location>
        <begin position="257"/>
        <end position="279"/>
    </location>
</feature>
<feature type="transmembrane region" description="Helical" evidence="7">
    <location>
        <begin position="140"/>
        <end position="160"/>
    </location>
</feature>
<evidence type="ECO:0000256" key="2">
    <source>
        <dbReference type="ARBA" id="ARBA00022692"/>
    </source>
</evidence>
<comment type="subcellular location">
    <subcellularLocation>
        <location evidence="1">Membrane</location>
        <topology evidence="1">Multi-pass membrane protein</topology>
    </subcellularLocation>
</comment>
<feature type="transmembrane region" description="Helical" evidence="7">
    <location>
        <begin position="60"/>
        <end position="86"/>
    </location>
</feature>
<dbReference type="InterPro" id="IPR049326">
    <property type="entry name" value="Rhodopsin_dom_fungi"/>
</dbReference>
<dbReference type="GO" id="GO:0016020">
    <property type="term" value="C:membrane"/>
    <property type="evidence" value="ECO:0007669"/>
    <property type="project" value="UniProtKB-SubCell"/>
</dbReference>
<accession>A0AAN7AHK6</accession>
<keyword evidence="3 7" id="KW-1133">Transmembrane helix</keyword>
<evidence type="ECO:0000259" key="8">
    <source>
        <dbReference type="Pfam" id="PF20684"/>
    </source>
</evidence>
<comment type="similarity">
    <text evidence="5">Belongs to the SAT4 family.</text>
</comment>
<evidence type="ECO:0000256" key="4">
    <source>
        <dbReference type="ARBA" id="ARBA00023136"/>
    </source>
</evidence>
<proteinExistence type="inferred from homology"/>
<evidence type="ECO:0000313" key="9">
    <source>
        <dbReference type="EMBL" id="KAK4188901.1"/>
    </source>
</evidence>
<dbReference type="PANTHER" id="PTHR33048">
    <property type="entry name" value="PTH11-LIKE INTEGRAL MEMBRANE PROTEIN (AFU_ORTHOLOGUE AFUA_5G11245)"/>
    <property type="match status" value="1"/>
</dbReference>
<evidence type="ECO:0000256" key="7">
    <source>
        <dbReference type="SAM" id="Phobius"/>
    </source>
</evidence>
<dbReference type="EMBL" id="MU864382">
    <property type="protein sequence ID" value="KAK4188901.1"/>
    <property type="molecule type" value="Genomic_DNA"/>
</dbReference>
<keyword evidence="2 7" id="KW-0812">Transmembrane</keyword>
<evidence type="ECO:0000256" key="1">
    <source>
        <dbReference type="ARBA" id="ARBA00004141"/>
    </source>
</evidence>
<comment type="caution">
    <text evidence="9">The sequence shown here is derived from an EMBL/GenBank/DDBJ whole genome shotgun (WGS) entry which is preliminary data.</text>
</comment>
<dbReference type="Pfam" id="PF20684">
    <property type="entry name" value="Fung_rhodopsin"/>
    <property type="match status" value="1"/>
</dbReference>
<dbReference type="InterPro" id="IPR052337">
    <property type="entry name" value="SAT4-like"/>
</dbReference>
<organism evidence="9 10">
    <name type="scientific">Podospora australis</name>
    <dbReference type="NCBI Taxonomy" id="1536484"/>
    <lineage>
        <taxon>Eukaryota</taxon>
        <taxon>Fungi</taxon>
        <taxon>Dikarya</taxon>
        <taxon>Ascomycota</taxon>
        <taxon>Pezizomycotina</taxon>
        <taxon>Sordariomycetes</taxon>
        <taxon>Sordariomycetidae</taxon>
        <taxon>Sordariales</taxon>
        <taxon>Podosporaceae</taxon>
        <taxon>Podospora</taxon>
    </lineage>
</organism>
<protein>
    <recommendedName>
        <fullName evidence="8">Rhodopsin domain-containing protein</fullName>
    </recommendedName>
</protein>
<name>A0AAN7AHK6_9PEZI</name>
<dbReference type="AlphaFoldDB" id="A0AAN7AHK6"/>